<comment type="caution">
    <text evidence="2">The sequence shown here is derived from an EMBL/GenBank/DDBJ whole genome shotgun (WGS) entry which is preliminary data.</text>
</comment>
<feature type="transmembrane region" description="Helical" evidence="1">
    <location>
        <begin position="100"/>
        <end position="117"/>
    </location>
</feature>
<name>A0ABT3FKX2_9BACT</name>
<keyword evidence="1" id="KW-0812">Transmembrane</keyword>
<organism evidence="2 3">
    <name type="scientific">Luteolibacter flavescens</name>
    <dbReference type="NCBI Taxonomy" id="1859460"/>
    <lineage>
        <taxon>Bacteria</taxon>
        <taxon>Pseudomonadati</taxon>
        <taxon>Verrucomicrobiota</taxon>
        <taxon>Verrucomicrobiia</taxon>
        <taxon>Verrucomicrobiales</taxon>
        <taxon>Verrucomicrobiaceae</taxon>
        <taxon>Luteolibacter</taxon>
    </lineage>
</organism>
<evidence type="ECO:0008006" key="4">
    <source>
        <dbReference type="Google" id="ProtNLM"/>
    </source>
</evidence>
<dbReference type="RefSeq" id="WP_264499796.1">
    <property type="nucleotide sequence ID" value="NZ_JAPDDS010000002.1"/>
</dbReference>
<dbReference type="EMBL" id="JAPDDS010000002">
    <property type="protein sequence ID" value="MCW1883834.1"/>
    <property type="molecule type" value="Genomic_DNA"/>
</dbReference>
<feature type="transmembrane region" description="Helical" evidence="1">
    <location>
        <begin position="40"/>
        <end position="68"/>
    </location>
</feature>
<evidence type="ECO:0000256" key="1">
    <source>
        <dbReference type="SAM" id="Phobius"/>
    </source>
</evidence>
<feature type="transmembrane region" description="Helical" evidence="1">
    <location>
        <begin position="75"/>
        <end position="94"/>
    </location>
</feature>
<proteinExistence type="predicted"/>
<keyword evidence="3" id="KW-1185">Reference proteome</keyword>
<sequence>MKYLPCIAGGLLGALFLMAASMFFFNLGPAQPPPPEGSYVALFMGGFVPSGYLAFVKSLQIVGGILVAIPKTRNFGLLVLGPIIVNIIAYHAFIMQGAGLTSPMLIAICLLALYLLWDARKKFAGLAN</sequence>
<reference evidence="2 3" key="1">
    <citation type="submission" date="2022-10" db="EMBL/GenBank/DDBJ databases">
        <title>Luteolibacter flavescens strain MCCC 1K03193, whole genome shotgun sequencing project.</title>
        <authorList>
            <person name="Zhao G."/>
            <person name="Shen L."/>
        </authorList>
    </citation>
    <scope>NUCLEOTIDE SEQUENCE [LARGE SCALE GENOMIC DNA]</scope>
    <source>
        <strain evidence="2 3">MCCC 1K03193</strain>
    </source>
</reference>
<keyword evidence="1" id="KW-0472">Membrane</keyword>
<dbReference type="Proteomes" id="UP001207930">
    <property type="component" value="Unassembled WGS sequence"/>
</dbReference>
<keyword evidence="1" id="KW-1133">Transmembrane helix</keyword>
<accession>A0ABT3FKX2</accession>
<evidence type="ECO:0000313" key="2">
    <source>
        <dbReference type="EMBL" id="MCW1883834.1"/>
    </source>
</evidence>
<gene>
    <name evidence="2" type="ORF">OKA04_03785</name>
</gene>
<protein>
    <recommendedName>
        <fullName evidence="4">DoxX family protein</fullName>
    </recommendedName>
</protein>
<evidence type="ECO:0000313" key="3">
    <source>
        <dbReference type="Proteomes" id="UP001207930"/>
    </source>
</evidence>